<dbReference type="AlphaFoldDB" id="A0A3M7TUT0"/>
<feature type="region of interest" description="Disordered" evidence="2">
    <location>
        <begin position="80"/>
        <end position="115"/>
    </location>
</feature>
<dbReference type="OrthoDB" id="9788289at2"/>
<keyword evidence="4" id="KW-1185">Reference proteome</keyword>
<dbReference type="PANTHER" id="PTHR30510">
    <property type="entry name" value="UPF0229 PROTEIN YEAH"/>
    <property type="match status" value="1"/>
</dbReference>
<dbReference type="InterPro" id="IPR006698">
    <property type="entry name" value="UPF0229"/>
</dbReference>
<gene>
    <name evidence="3" type="primary">yhbH</name>
    <name evidence="3" type="ORF">EBO34_00415</name>
</gene>
<dbReference type="PANTHER" id="PTHR30510:SF2">
    <property type="entry name" value="UPF0229 PROTEIN YEAH"/>
    <property type="match status" value="1"/>
</dbReference>
<protein>
    <recommendedName>
        <fullName evidence="1">UPF0229 protein EBO34_00415</fullName>
    </recommendedName>
</protein>
<dbReference type="HAMAP" id="MF_01232">
    <property type="entry name" value="UPF0229"/>
    <property type="match status" value="1"/>
</dbReference>
<accession>A0A3M7TUT0</accession>
<comment type="caution">
    <text evidence="3">The sequence shown here is derived from an EMBL/GenBank/DDBJ whole genome shotgun (WGS) entry which is preliminary data.</text>
</comment>
<reference evidence="3 4" key="1">
    <citation type="submission" date="2018-10" db="EMBL/GenBank/DDBJ databases">
        <title>Bacillus Keqinensis sp. nov., a moderately halophilic bacterium isolated from a saline-alkaline lake.</title>
        <authorList>
            <person name="Wang H."/>
        </authorList>
    </citation>
    <scope>NUCLEOTIDE SEQUENCE [LARGE SCALE GENOMIC DNA]</scope>
    <source>
        <strain evidence="3 4">KQ-3</strain>
    </source>
</reference>
<evidence type="ECO:0000313" key="3">
    <source>
        <dbReference type="EMBL" id="RNA68474.1"/>
    </source>
</evidence>
<sequence>MKNNVGKNYVVSQDNWSLHRKGYQDQQRHQEKVQEAINKNLPDLVSEENIVMSNGRDVIKIPIRSLDEYKIRYNYDKNKHVGQGDGDSEVGDVVARDGAPQPGAGQGEGAGDQPGEDYYEAEVAISELEEMLFKELELPNLQQKEEDNIVVEDIDFNDIRKKGLMGNIDKRRTIIQAIKRNAMAGKKGIMPIYNDDLRFKTWNEKVKPESKAVVLAMMDTSGSMGRWEKYMARSFFFWMTRFLRTKYETVDIEFIAHHTEAKVVTEDDFFMKGESGGTICSSAYRKALELVDAKYSPERYNIYPFHFSDGDNLTSDNQRCLKLVKELMEFSSMFGYGEVNQYNRPSTLMSAYKNIQDERFRHFILREKGDVYQSLKWFFRKDEEAMTR</sequence>
<organism evidence="3 4">
    <name type="scientific">Alteribacter keqinensis</name>
    <dbReference type="NCBI Taxonomy" id="2483800"/>
    <lineage>
        <taxon>Bacteria</taxon>
        <taxon>Bacillati</taxon>
        <taxon>Bacillota</taxon>
        <taxon>Bacilli</taxon>
        <taxon>Bacillales</taxon>
        <taxon>Bacillaceae</taxon>
        <taxon>Alteribacter</taxon>
    </lineage>
</organism>
<dbReference type="EMBL" id="RHIB01000001">
    <property type="protein sequence ID" value="RNA68474.1"/>
    <property type="molecule type" value="Genomic_DNA"/>
</dbReference>
<evidence type="ECO:0000256" key="2">
    <source>
        <dbReference type="SAM" id="MobiDB-lite"/>
    </source>
</evidence>
<evidence type="ECO:0000313" key="4">
    <source>
        <dbReference type="Proteomes" id="UP000278746"/>
    </source>
</evidence>
<dbReference type="RefSeq" id="WP_122895999.1">
    <property type="nucleotide sequence ID" value="NZ_RHIB01000001.1"/>
</dbReference>
<dbReference type="Proteomes" id="UP000278746">
    <property type="component" value="Unassembled WGS sequence"/>
</dbReference>
<name>A0A3M7TUT0_9BACI</name>
<evidence type="ECO:0000256" key="1">
    <source>
        <dbReference type="HAMAP-Rule" id="MF_01232"/>
    </source>
</evidence>
<comment type="similarity">
    <text evidence="1">Belongs to the UPF0229 family.</text>
</comment>
<dbReference type="NCBIfam" id="TIGR02877">
    <property type="entry name" value="spore_yhbH"/>
    <property type="match status" value="1"/>
</dbReference>
<proteinExistence type="inferred from homology"/>
<dbReference type="InterPro" id="IPR014230">
    <property type="entry name" value="Spore_YhbH"/>
</dbReference>
<dbReference type="Pfam" id="PF04285">
    <property type="entry name" value="DUF444"/>
    <property type="match status" value="2"/>
</dbReference>